<evidence type="ECO:0000313" key="6">
    <source>
        <dbReference type="EnsemblMetazoa" id="tetur27g01630.1"/>
    </source>
</evidence>
<feature type="domain" description="Armadillo-like helical" evidence="5">
    <location>
        <begin position="417"/>
        <end position="656"/>
    </location>
</feature>
<dbReference type="GO" id="GO:0016020">
    <property type="term" value="C:membrane"/>
    <property type="evidence" value="ECO:0007669"/>
    <property type="project" value="UniProtKB-SubCell"/>
</dbReference>
<dbReference type="EMBL" id="CAEY01000716">
    <property type="status" value="NOT_ANNOTATED_CDS"/>
    <property type="molecule type" value="Genomic_DNA"/>
</dbReference>
<dbReference type="OrthoDB" id="2012278at2759"/>
<evidence type="ECO:0000256" key="2">
    <source>
        <dbReference type="ARBA" id="ARBA00022692"/>
    </source>
</evidence>
<dbReference type="PANTHER" id="PTHR13608:SF3">
    <property type="entry name" value="ARMADILLO-LIKE HELICAL DOMAIN-CONTAINING PROTEIN 3"/>
    <property type="match status" value="1"/>
</dbReference>
<dbReference type="KEGG" id="tut:107368617"/>
<dbReference type="PANTHER" id="PTHR13608">
    <property type="entry name" value="ARMADILLO-LIKE HELICAL DOMAIN-CONTAINING PROTEIN 3"/>
    <property type="match status" value="1"/>
</dbReference>
<reference evidence="6" key="2">
    <citation type="submission" date="2015-06" db="UniProtKB">
        <authorList>
            <consortium name="EnsemblMetazoa"/>
        </authorList>
    </citation>
    <scope>IDENTIFICATION</scope>
</reference>
<dbReference type="InterPro" id="IPR039868">
    <property type="entry name" value="ARMD3-like"/>
</dbReference>
<dbReference type="SMART" id="SM01158">
    <property type="entry name" value="DUF1741"/>
    <property type="match status" value="1"/>
</dbReference>
<dbReference type="Proteomes" id="UP000015104">
    <property type="component" value="Unassembled WGS sequence"/>
</dbReference>
<dbReference type="AlphaFoldDB" id="T1KYR6"/>
<comment type="subcellular location">
    <subcellularLocation>
        <location evidence="1">Membrane</location>
    </subcellularLocation>
</comment>
<keyword evidence="7" id="KW-1185">Reference proteome</keyword>
<dbReference type="STRING" id="32264.T1KYR6"/>
<evidence type="ECO:0000256" key="3">
    <source>
        <dbReference type="ARBA" id="ARBA00022989"/>
    </source>
</evidence>
<keyword evidence="3" id="KW-1133">Transmembrane helix</keyword>
<evidence type="ECO:0000259" key="5">
    <source>
        <dbReference type="SMART" id="SM01158"/>
    </source>
</evidence>
<dbReference type="OMA" id="YEATHLN"/>
<name>T1KYR6_TETUR</name>
<keyword evidence="4" id="KW-0472">Membrane</keyword>
<evidence type="ECO:0000256" key="1">
    <source>
        <dbReference type="ARBA" id="ARBA00004370"/>
    </source>
</evidence>
<dbReference type="Pfam" id="PF08427">
    <property type="entry name" value="ARMH3_C"/>
    <property type="match status" value="1"/>
</dbReference>
<dbReference type="GO" id="GO:0005829">
    <property type="term" value="C:cytosol"/>
    <property type="evidence" value="ECO:0007669"/>
    <property type="project" value="TreeGrafter"/>
</dbReference>
<proteinExistence type="predicted"/>
<organism evidence="6 7">
    <name type="scientific">Tetranychus urticae</name>
    <name type="common">Two-spotted spider mite</name>
    <dbReference type="NCBI Taxonomy" id="32264"/>
    <lineage>
        <taxon>Eukaryota</taxon>
        <taxon>Metazoa</taxon>
        <taxon>Ecdysozoa</taxon>
        <taxon>Arthropoda</taxon>
        <taxon>Chelicerata</taxon>
        <taxon>Arachnida</taxon>
        <taxon>Acari</taxon>
        <taxon>Acariformes</taxon>
        <taxon>Trombidiformes</taxon>
        <taxon>Prostigmata</taxon>
        <taxon>Eleutherengona</taxon>
        <taxon>Raphignathae</taxon>
        <taxon>Tetranychoidea</taxon>
        <taxon>Tetranychidae</taxon>
        <taxon>Tetranychus</taxon>
    </lineage>
</organism>
<evidence type="ECO:0000313" key="7">
    <source>
        <dbReference type="Proteomes" id="UP000015104"/>
    </source>
</evidence>
<evidence type="ECO:0000256" key="4">
    <source>
        <dbReference type="ARBA" id="ARBA00023136"/>
    </source>
</evidence>
<accession>T1KYR6</accession>
<keyword evidence="2" id="KW-0812">Transmembrane</keyword>
<dbReference type="EnsemblMetazoa" id="tetur27g01630.1">
    <property type="protein sequence ID" value="tetur27g01630.1"/>
    <property type="gene ID" value="tetur27g01630"/>
</dbReference>
<gene>
    <name evidence="6" type="primary">107368617</name>
</gene>
<dbReference type="HOGENOM" id="CLU_029861_2_0_1"/>
<reference evidence="7" key="1">
    <citation type="submission" date="2011-08" db="EMBL/GenBank/DDBJ databases">
        <authorList>
            <person name="Rombauts S."/>
        </authorList>
    </citation>
    <scope>NUCLEOTIDE SEQUENCE</scope>
    <source>
        <strain evidence="7">London</strain>
    </source>
</reference>
<protein>
    <recommendedName>
        <fullName evidence="5">Armadillo-like helical domain-containing protein</fullName>
    </recommendedName>
</protein>
<dbReference type="InterPro" id="IPR013636">
    <property type="entry name" value="ARMH3_C"/>
</dbReference>
<sequence>MTPPSISRTAKKRDLKEKIVSIYENLLKHQAKSNLVVDLVNNEAYWDEFFLLRANPKAMIDLLVELNYEELIESKNLINLLFTQSAITLNCDNYIRIANALVTLLTLSRTILGSTKIKVENQLDILIGKSDLEIKINLVSSKLYTLLVEDNPQSIKLLVLKLYITFLTGYDDIKSNPFAENFMSDKLFDAFMSILASPAARQAYGYQTLLLITILINHRKNKVVNPFTVRLSIVDNEVVLNGYAQVISHSFIEFIKKFYDKKEENTNTGLLSSLTSMVGNMFVPEEEAVEDIGLEPDDGILMGYYGIVHLNRNFITQLAHISAECYGDSGSSNLSNNSSTNELSIPSNLLVIFFEFCSIVMLQTKDEENFDTSRLCLLILTCISEDQCANAIMHDLNIVYKVNLHRLPMRHRKVADEGNKLSRPLAYSVLDLMVEFISTHLRKNFLCELYTLCIGVIHRLLCYQKKCKIRFNYSWRNLWYSLVNLLKFLVNHEAELIKKFSILRLANQIVNIFNLFITFGDTFLPSLQSYDDLHYEIIRMHNVFDNLYSVAIKYSSMEGSSPCKNHATRLASSLINIKAIINHFNSKIEAWSIANQVASLTEDQVLEVVRNNYDSLTLILQDGLDQYENYASDKVCEITFFSQMIKKVIMKSRANQLDFTVQDQQTLMQDILTLNS</sequence>
<dbReference type="eggNOG" id="KOG4654">
    <property type="taxonomic scope" value="Eukaryota"/>
</dbReference>